<keyword evidence="2" id="KW-1185">Reference proteome</keyword>
<feature type="region of interest" description="Disordered" evidence="1">
    <location>
        <begin position="1"/>
        <end position="73"/>
    </location>
</feature>
<organism evidence="2 3">
    <name type="scientific">Ditylenchus dipsaci</name>
    <dbReference type="NCBI Taxonomy" id="166011"/>
    <lineage>
        <taxon>Eukaryota</taxon>
        <taxon>Metazoa</taxon>
        <taxon>Ecdysozoa</taxon>
        <taxon>Nematoda</taxon>
        <taxon>Chromadorea</taxon>
        <taxon>Rhabditida</taxon>
        <taxon>Tylenchina</taxon>
        <taxon>Tylenchomorpha</taxon>
        <taxon>Sphaerularioidea</taxon>
        <taxon>Anguinidae</taxon>
        <taxon>Anguininae</taxon>
        <taxon>Ditylenchus</taxon>
    </lineage>
</organism>
<protein>
    <submittedName>
        <fullName evidence="3">Uncharacterized protein</fullName>
    </submittedName>
</protein>
<accession>A0A915EIB4</accession>
<evidence type="ECO:0000313" key="2">
    <source>
        <dbReference type="Proteomes" id="UP000887574"/>
    </source>
</evidence>
<evidence type="ECO:0000313" key="3">
    <source>
        <dbReference type="WBParaSite" id="jg5668"/>
    </source>
</evidence>
<proteinExistence type="predicted"/>
<dbReference type="Proteomes" id="UP000887574">
    <property type="component" value="Unplaced"/>
</dbReference>
<reference evidence="3" key="1">
    <citation type="submission" date="2022-11" db="UniProtKB">
        <authorList>
            <consortium name="WormBaseParasite"/>
        </authorList>
    </citation>
    <scope>IDENTIFICATION</scope>
</reference>
<name>A0A915EIB4_9BILA</name>
<feature type="compositionally biased region" description="Polar residues" evidence="1">
    <location>
        <begin position="9"/>
        <end position="38"/>
    </location>
</feature>
<sequence>MPFFDYDGGNSNPASGHSSDQLHSCSSLRSSFQYSHSITAEEDQESYEPAEKRHFQKQQSPHFLRVNTTTFSG</sequence>
<evidence type="ECO:0000256" key="1">
    <source>
        <dbReference type="SAM" id="MobiDB-lite"/>
    </source>
</evidence>
<feature type="compositionally biased region" description="Polar residues" evidence="1">
    <location>
        <begin position="57"/>
        <end position="73"/>
    </location>
</feature>
<dbReference type="AlphaFoldDB" id="A0A915EIB4"/>
<dbReference type="WBParaSite" id="jg5668">
    <property type="protein sequence ID" value="jg5668"/>
    <property type="gene ID" value="jg5668"/>
</dbReference>